<accession>A0AAE3QG18</accession>
<dbReference type="SUPFAM" id="SSF52540">
    <property type="entry name" value="P-loop containing nucleoside triphosphate hydrolases"/>
    <property type="match status" value="1"/>
</dbReference>
<name>A0AAE3QG18_9HYPH</name>
<dbReference type="EMBL" id="JALDYZ010000004">
    <property type="protein sequence ID" value="MDI7922519.1"/>
    <property type="molecule type" value="Genomic_DNA"/>
</dbReference>
<dbReference type="GO" id="GO:0008146">
    <property type="term" value="F:sulfotransferase activity"/>
    <property type="evidence" value="ECO:0007669"/>
    <property type="project" value="InterPro"/>
</dbReference>
<dbReference type="InterPro" id="IPR027417">
    <property type="entry name" value="P-loop_NTPase"/>
</dbReference>
<reference evidence="1" key="1">
    <citation type="submission" date="2022-03" db="EMBL/GenBank/DDBJ databases">
        <title>Fererhizobium litorale gen. nov., sp. nov., isolated from sandy sediments of the Sea of Japan seashore.</title>
        <authorList>
            <person name="Romanenko L."/>
            <person name="Kurilenko V."/>
            <person name="Otstavnykh N."/>
            <person name="Svetashev V."/>
            <person name="Tekutyeva L."/>
            <person name="Isaeva M."/>
            <person name="Mikhailov V."/>
        </authorList>
    </citation>
    <scope>NUCLEOTIDE SEQUENCE</scope>
    <source>
        <strain evidence="1">KMM 9576</strain>
    </source>
</reference>
<dbReference type="Proteomes" id="UP001161580">
    <property type="component" value="Unassembled WGS sequence"/>
</dbReference>
<dbReference type="Pfam" id="PF03567">
    <property type="entry name" value="Sulfotransfer_2"/>
    <property type="match status" value="1"/>
</dbReference>
<comment type="caution">
    <text evidence="1">The sequence shown here is derived from an EMBL/GenBank/DDBJ whole genome shotgun (WGS) entry which is preliminary data.</text>
</comment>
<proteinExistence type="predicted"/>
<keyword evidence="2" id="KW-1185">Reference proteome</keyword>
<evidence type="ECO:0000313" key="1">
    <source>
        <dbReference type="EMBL" id="MDI7922519.1"/>
    </source>
</evidence>
<protein>
    <submittedName>
        <fullName evidence="1">Sulfotransferase family protein</fullName>
    </submittedName>
</protein>
<dbReference type="Gene3D" id="3.40.50.300">
    <property type="entry name" value="P-loop containing nucleotide triphosphate hydrolases"/>
    <property type="match status" value="1"/>
</dbReference>
<evidence type="ECO:0000313" key="2">
    <source>
        <dbReference type="Proteomes" id="UP001161580"/>
    </source>
</evidence>
<dbReference type="InterPro" id="IPR005331">
    <property type="entry name" value="Sulfotransferase"/>
</dbReference>
<dbReference type="AlphaFoldDB" id="A0AAE3QG18"/>
<dbReference type="GO" id="GO:0016020">
    <property type="term" value="C:membrane"/>
    <property type="evidence" value="ECO:0007669"/>
    <property type="project" value="InterPro"/>
</dbReference>
<sequence length="221" mass="25780">MLISHQHKFIYLKTHKTASTTVEGVLEVLCTPQGHTPQHKQAEMKSDTGYVAGRGGGQKPADFLQAHSPANEVRRKVGTAVFESYRKVYTVRNPYDKVISWFWHVMPKDTNERLAQDFSASRQLFNDWLQMRPVLPADLQYYRTKQGFFEAHLIRYENIAGGLKQFADELQTDIDLSAMPTWKTQVRAHKDRSYDDYYEPKARDIVRRIFAHDFETFNYAE</sequence>
<dbReference type="RefSeq" id="WP_311786542.1">
    <property type="nucleotide sequence ID" value="NZ_JALDYY010000005.1"/>
</dbReference>
<gene>
    <name evidence="1" type="ORF">MRS75_10520</name>
</gene>
<organism evidence="1 2">
    <name type="scientific">Ferirhizobium litorale</name>
    <dbReference type="NCBI Taxonomy" id="2927786"/>
    <lineage>
        <taxon>Bacteria</taxon>
        <taxon>Pseudomonadati</taxon>
        <taxon>Pseudomonadota</taxon>
        <taxon>Alphaproteobacteria</taxon>
        <taxon>Hyphomicrobiales</taxon>
        <taxon>Rhizobiaceae</taxon>
        <taxon>Ferirhizobium</taxon>
    </lineage>
</organism>